<dbReference type="EMBL" id="JAJSOF020000031">
    <property type="protein sequence ID" value="KAJ4431466.1"/>
    <property type="molecule type" value="Genomic_DNA"/>
</dbReference>
<dbReference type="InterPro" id="IPR036397">
    <property type="entry name" value="RNaseH_sf"/>
</dbReference>
<protein>
    <submittedName>
        <fullName evidence="1">Uncharacterized protein</fullName>
    </submittedName>
</protein>
<accession>A0ABQ8SCP8</accession>
<dbReference type="Gene3D" id="3.30.420.10">
    <property type="entry name" value="Ribonuclease H-like superfamily/Ribonuclease H"/>
    <property type="match status" value="1"/>
</dbReference>
<organism evidence="1 2">
    <name type="scientific">Periplaneta americana</name>
    <name type="common">American cockroach</name>
    <name type="synonym">Blatta americana</name>
    <dbReference type="NCBI Taxonomy" id="6978"/>
    <lineage>
        <taxon>Eukaryota</taxon>
        <taxon>Metazoa</taxon>
        <taxon>Ecdysozoa</taxon>
        <taxon>Arthropoda</taxon>
        <taxon>Hexapoda</taxon>
        <taxon>Insecta</taxon>
        <taxon>Pterygota</taxon>
        <taxon>Neoptera</taxon>
        <taxon>Polyneoptera</taxon>
        <taxon>Dictyoptera</taxon>
        <taxon>Blattodea</taxon>
        <taxon>Blattoidea</taxon>
        <taxon>Blattidae</taxon>
        <taxon>Blattinae</taxon>
        <taxon>Periplaneta</taxon>
    </lineage>
</organism>
<name>A0ABQ8SCP8_PERAM</name>
<sequence>MQTVQLSNEEKEIHKDAVRILAAYSGRPLNFKLADSVGIPVFHTSSAIVQSAAARELTLLAMSSFVHLLGRDSTSIGMHLSSPWRAYIGLHTSKKTATPPLLSRTTREIEILRRQQVFQSLIGSGQVPSEPNDTPPLSFLRPRLSGHHVLLYCIYEAHTETGQVPPDASSVAAVVRMEALIPSPAACEKFLSSGERFGNDEELKTSVTRWFHSQVAEFYDRGIQKLIPRYDKCLNSDGCYIEK</sequence>
<reference evidence="1 2" key="1">
    <citation type="journal article" date="2022" name="Allergy">
        <title>Genome assembly and annotation of Periplaneta americana reveal a comprehensive cockroach allergen profile.</title>
        <authorList>
            <person name="Wang L."/>
            <person name="Xiong Q."/>
            <person name="Saelim N."/>
            <person name="Wang L."/>
            <person name="Nong W."/>
            <person name="Wan A.T."/>
            <person name="Shi M."/>
            <person name="Liu X."/>
            <person name="Cao Q."/>
            <person name="Hui J.H.L."/>
            <person name="Sookrung N."/>
            <person name="Leung T.F."/>
            <person name="Tungtrongchitr A."/>
            <person name="Tsui S.K.W."/>
        </authorList>
    </citation>
    <scope>NUCLEOTIDE SEQUENCE [LARGE SCALE GENOMIC DNA]</scope>
    <source>
        <strain evidence="1">PWHHKU_190912</strain>
    </source>
</reference>
<gene>
    <name evidence="1" type="ORF">ANN_20064</name>
</gene>
<dbReference type="Proteomes" id="UP001148838">
    <property type="component" value="Unassembled WGS sequence"/>
</dbReference>
<keyword evidence="2" id="KW-1185">Reference proteome</keyword>
<comment type="caution">
    <text evidence="1">The sequence shown here is derived from an EMBL/GenBank/DDBJ whole genome shotgun (WGS) entry which is preliminary data.</text>
</comment>
<evidence type="ECO:0000313" key="2">
    <source>
        <dbReference type="Proteomes" id="UP001148838"/>
    </source>
</evidence>
<proteinExistence type="predicted"/>
<evidence type="ECO:0000313" key="1">
    <source>
        <dbReference type="EMBL" id="KAJ4431466.1"/>
    </source>
</evidence>